<feature type="region of interest" description="Disordered" evidence="1">
    <location>
        <begin position="986"/>
        <end position="1016"/>
    </location>
</feature>
<feature type="compositionally biased region" description="Basic and acidic residues" evidence="1">
    <location>
        <begin position="1004"/>
        <end position="1016"/>
    </location>
</feature>
<name>A0ABP0XYF1_9ROSI</name>
<evidence type="ECO:0000313" key="4">
    <source>
        <dbReference type="Proteomes" id="UP001642487"/>
    </source>
</evidence>
<proteinExistence type="predicted"/>
<evidence type="ECO:0000256" key="1">
    <source>
        <dbReference type="SAM" id="MobiDB-lite"/>
    </source>
</evidence>
<evidence type="ECO:0000313" key="3">
    <source>
        <dbReference type="EMBL" id="CAK9313189.1"/>
    </source>
</evidence>
<evidence type="ECO:0000259" key="2">
    <source>
        <dbReference type="PROSITE" id="PS51840"/>
    </source>
</evidence>
<organism evidence="3 4">
    <name type="scientific">Citrullus colocynthis</name>
    <name type="common">colocynth</name>
    <dbReference type="NCBI Taxonomy" id="252529"/>
    <lineage>
        <taxon>Eukaryota</taxon>
        <taxon>Viridiplantae</taxon>
        <taxon>Streptophyta</taxon>
        <taxon>Embryophyta</taxon>
        <taxon>Tracheophyta</taxon>
        <taxon>Spermatophyta</taxon>
        <taxon>Magnoliopsida</taxon>
        <taxon>eudicotyledons</taxon>
        <taxon>Gunneridae</taxon>
        <taxon>Pentapetalae</taxon>
        <taxon>rosids</taxon>
        <taxon>fabids</taxon>
        <taxon>Cucurbitales</taxon>
        <taxon>Cucurbitaceae</taxon>
        <taxon>Benincaseae</taxon>
        <taxon>Citrullus</taxon>
    </lineage>
</organism>
<protein>
    <recommendedName>
        <fullName evidence="2">C2 NT-type domain-containing protein</fullName>
    </recommendedName>
</protein>
<feature type="compositionally biased region" description="Polar residues" evidence="1">
    <location>
        <begin position="986"/>
        <end position="1003"/>
    </location>
</feature>
<dbReference type="InterPro" id="IPR048972">
    <property type="entry name" value="PMI1_PMIR1-2_C"/>
</dbReference>
<keyword evidence="4" id="KW-1185">Reference proteome</keyword>
<feature type="domain" description="C2 NT-type" evidence="2">
    <location>
        <begin position="89"/>
        <end position="237"/>
    </location>
</feature>
<dbReference type="Pfam" id="PF21745">
    <property type="entry name" value="PMI1_PMIR1-2_C"/>
    <property type="match status" value="1"/>
</dbReference>
<dbReference type="PANTHER" id="PTHR33414:SF10">
    <property type="entry name" value="PROTEIN PLASTID MOVEMENT IMPAIRED 1-RELATED 2"/>
    <property type="match status" value="1"/>
</dbReference>
<dbReference type="PROSITE" id="PS51840">
    <property type="entry name" value="C2_NT"/>
    <property type="match status" value="1"/>
</dbReference>
<dbReference type="PANTHER" id="PTHR33414">
    <property type="entry name" value="PROTEIN PLASTID MOVEMENT IMPAIRED 1-RELATED 1"/>
    <property type="match status" value="1"/>
</dbReference>
<reference evidence="3 4" key="1">
    <citation type="submission" date="2024-03" db="EMBL/GenBank/DDBJ databases">
        <authorList>
            <person name="Gkanogiannis A."/>
            <person name="Becerra Lopez-Lavalle L."/>
        </authorList>
    </citation>
    <scope>NUCLEOTIDE SEQUENCE [LARGE SCALE GENOMIC DNA]</scope>
</reference>
<dbReference type="InterPro" id="IPR039614">
    <property type="entry name" value="PMI1-like"/>
</dbReference>
<accession>A0ABP0XYF1</accession>
<dbReference type="Pfam" id="PF10358">
    <property type="entry name" value="NT-C2"/>
    <property type="match status" value="1"/>
</dbReference>
<feature type="region of interest" description="Disordered" evidence="1">
    <location>
        <begin position="325"/>
        <end position="361"/>
    </location>
</feature>
<gene>
    <name evidence="3" type="ORF">CITCOLO1_LOCUS4901</name>
</gene>
<dbReference type="InterPro" id="IPR019448">
    <property type="entry name" value="NT-C2"/>
</dbReference>
<dbReference type="EMBL" id="OZ021745">
    <property type="protein sequence ID" value="CAK9313189.1"/>
    <property type="molecule type" value="Genomic_DNA"/>
</dbReference>
<dbReference type="Proteomes" id="UP001642487">
    <property type="component" value="Chromosome 11"/>
</dbReference>
<feature type="compositionally biased region" description="Basic and acidic residues" evidence="1">
    <location>
        <begin position="325"/>
        <end position="352"/>
    </location>
</feature>
<sequence length="1135" mass="125840">MKSGNGDGLGESDGGRLLEEIEAISKALYLHKGHTNSIVYPPDGRSGSHLAESKSRFNQGYHKDGESLVDETERRSSSTWNWKKSLKALTHIGHRKFNCVFYLKVHSIEGVPPSFNGYSVSVHWKRKDEVLQTRPSKVFQGMAEFDETLIHKCVIYGGRSLANHSAKYDPKLYLIYVSMLGAPGLDFGKHWVDLTRILPLTLEELEGDKCSGNWSTSFRLAGNARGASLNVSFSFLVTKDDPMKLSGPENVVQLLKLLHHKSRICNYDAHPTSTNLNGPPSLDGNISHSLEYESITSTQIFDELNPKLELSKSINLLYSKMDEADQHKSEHTGSELDEQLELKSNEENKSDEVTGGGSYDSGEFSVIECGIELAGTEDSLDKVTVPTIEGSKVETVSLDEIIEDDKVAIEMKSSVMLKDAVCVVHVDDTAEDELEYEENNLKLKVEEVASDELSSDSDLKWTSCSVETDSPLAVGKLVEHENDMMDAKENCARTSLSLDDSYESVASDFLKMLGLEHGSARFSDPDILSPRERLLREFEEESLIFGNPLLDFTATEEWQDFGSVEMEFASENQDEDFDFSSIYVAEEVQEEGHHQSLRNRRNAKILEDLETEHLMREFGLNERDFEHSPHYSSSGFGSPIELPLEEEPSKLSSLGEGFGAFLKMYGGGFLRSMSPWLSQNTSIGQSLVIQCSEPVVLPAEMGHDIMEIAQNLALAGTENLSTLAKKLMPLDDITGKTLQQMVSECPPSKILLEREPMIENNVLCSSVSFCERKDLEGLPSHQNDTSLQSLLNSEMDQDLVSPDDLAFLAIEKIETLLIEGLRIQSGLTNDKTPAQITARPFHRVPACRRKPSNLGGSCSSEGLKELQFIDRPDTASDVVGLMDLSITLEHWLRLDAGNINDDDENGQHIMKTLVAHGANYADIIERLSKDINSGKSSKDLGLFGNKLVVALMVQLRDHLRDHEPVGGPMMCVMEAERLFINTARDTASETSNVNNGSEPLQSQEDSHETNKSQEKADEGHFVRAFKISAIHLLGVNSVPNKMQFWGTTTQQQSGSRWLLSSGMGRNFKLPISKSKAIVRYSSLGTKAPTGDILWSISSDMQNDGMISATSALSSHKRNPDVVILNQSINLHIRCS</sequence>